<feature type="region of interest" description="Disordered" evidence="1">
    <location>
        <begin position="1"/>
        <end position="33"/>
    </location>
</feature>
<dbReference type="Proteomes" id="UP001054837">
    <property type="component" value="Unassembled WGS sequence"/>
</dbReference>
<reference evidence="2 3" key="1">
    <citation type="submission" date="2021-06" db="EMBL/GenBank/DDBJ databases">
        <title>Caerostris darwini draft genome.</title>
        <authorList>
            <person name="Kono N."/>
            <person name="Arakawa K."/>
        </authorList>
    </citation>
    <scope>NUCLEOTIDE SEQUENCE [LARGE SCALE GENOMIC DNA]</scope>
</reference>
<organism evidence="2 3">
    <name type="scientific">Caerostris darwini</name>
    <dbReference type="NCBI Taxonomy" id="1538125"/>
    <lineage>
        <taxon>Eukaryota</taxon>
        <taxon>Metazoa</taxon>
        <taxon>Ecdysozoa</taxon>
        <taxon>Arthropoda</taxon>
        <taxon>Chelicerata</taxon>
        <taxon>Arachnida</taxon>
        <taxon>Araneae</taxon>
        <taxon>Araneomorphae</taxon>
        <taxon>Entelegynae</taxon>
        <taxon>Araneoidea</taxon>
        <taxon>Araneidae</taxon>
        <taxon>Caerostris</taxon>
    </lineage>
</organism>
<accession>A0AAV4RAB3</accession>
<feature type="compositionally biased region" description="Polar residues" evidence="1">
    <location>
        <begin position="120"/>
        <end position="132"/>
    </location>
</feature>
<dbReference type="AlphaFoldDB" id="A0AAV4RAB3"/>
<sequence>MKEIKLVHHPYRTREREERSLRECSQSSAAKSSLAENIQIHPHSHIRELPAIKVDTETISKFFMKEIKLVHYPYRTREREERSLRECSQSSAAKSSLAENIQIHPHQQLPSRELPAIKVDTQTSSEGTILTE</sequence>
<evidence type="ECO:0000256" key="1">
    <source>
        <dbReference type="SAM" id="MobiDB-lite"/>
    </source>
</evidence>
<keyword evidence="3" id="KW-1185">Reference proteome</keyword>
<feature type="compositionally biased region" description="Basic and acidic residues" evidence="1">
    <location>
        <begin position="75"/>
        <end position="85"/>
    </location>
</feature>
<evidence type="ECO:0000313" key="2">
    <source>
        <dbReference type="EMBL" id="GIY17559.1"/>
    </source>
</evidence>
<protein>
    <submittedName>
        <fullName evidence="2">Uncharacterized protein</fullName>
    </submittedName>
</protein>
<proteinExistence type="predicted"/>
<feature type="region of interest" description="Disordered" evidence="1">
    <location>
        <begin position="75"/>
        <end position="132"/>
    </location>
</feature>
<comment type="caution">
    <text evidence="2">The sequence shown here is derived from an EMBL/GenBank/DDBJ whole genome shotgun (WGS) entry which is preliminary data.</text>
</comment>
<evidence type="ECO:0000313" key="3">
    <source>
        <dbReference type="Proteomes" id="UP001054837"/>
    </source>
</evidence>
<feature type="compositionally biased region" description="Basic and acidic residues" evidence="1">
    <location>
        <begin position="1"/>
        <end position="22"/>
    </location>
</feature>
<name>A0AAV4RAB3_9ARAC</name>
<dbReference type="EMBL" id="BPLQ01005810">
    <property type="protein sequence ID" value="GIY17559.1"/>
    <property type="molecule type" value="Genomic_DNA"/>
</dbReference>
<gene>
    <name evidence="2" type="ORF">CDAR_253121</name>
</gene>